<dbReference type="PANTHER" id="PTHR31595">
    <property type="entry name" value="LONG-CHAIN-ALCOHOL O-FATTY-ACYLTRANSFERASE 3-RELATED"/>
    <property type="match status" value="1"/>
</dbReference>
<dbReference type="Proteomes" id="UP000289738">
    <property type="component" value="Chromosome B01"/>
</dbReference>
<dbReference type="GO" id="GO:0006629">
    <property type="term" value="P:lipid metabolic process"/>
    <property type="evidence" value="ECO:0007669"/>
    <property type="project" value="UniProtKB-KW"/>
</dbReference>
<evidence type="ECO:0000256" key="8">
    <source>
        <dbReference type="ARBA" id="ARBA00023315"/>
    </source>
</evidence>
<keyword evidence="3" id="KW-0808">Transferase</keyword>
<feature type="transmembrane region" description="Helical" evidence="9">
    <location>
        <begin position="309"/>
        <end position="332"/>
    </location>
</feature>
<keyword evidence="7 9" id="KW-0472">Membrane</keyword>
<feature type="transmembrane region" description="Helical" evidence="9">
    <location>
        <begin position="38"/>
        <end position="55"/>
    </location>
</feature>
<organism evidence="11 12">
    <name type="scientific">Arachis hypogaea</name>
    <name type="common">Peanut</name>
    <dbReference type="NCBI Taxonomy" id="3818"/>
    <lineage>
        <taxon>Eukaryota</taxon>
        <taxon>Viridiplantae</taxon>
        <taxon>Streptophyta</taxon>
        <taxon>Embryophyta</taxon>
        <taxon>Tracheophyta</taxon>
        <taxon>Spermatophyta</taxon>
        <taxon>Magnoliopsida</taxon>
        <taxon>eudicotyledons</taxon>
        <taxon>Gunneridae</taxon>
        <taxon>Pentapetalae</taxon>
        <taxon>rosids</taxon>
        <taxon>fabids</taxon>
        <taxon>Fabales</taxon>
        <taxon>Fabaceae</taxon>
        <taxon>Papilionoideae</taxon>
        <taxon>50 kb inversion clade</taxon>
        <taxon>dalbergioids sensu lato</taxon>
        <taxon>Dalbergieae</taxon>
        <taxon>Pterocarpus clade</taxon>
        <taxon>Arachis</taxon>
    </lineage>
</organism>
<reference evidence="11 12" key="1">
    <citation type="submission" date="2019-01" db="EMBL/GenBank/DDBJ databases">
        <title>Sequencing of cultivated peanut Arachis hypogaea provides insights into genome evolution and oil improvement.</title>
        <authorList>
            <person name="Chen X."/>
        </authorList>
    </citation>
    <scope>NUCLEOTIDE SEQUENCE [LARGE SCALE GENOMIC DNA]</scope>
    <source>
        <strain evidence="12">cv. Fuhuasheng</strain>
        <tissue evidence="11">Leaves</tissue>
    </source>
</reference>
<dbReference type="AlphaFoldDB" id="A0A445AXY4"/>
<comment type="caution">
    <text evidence="11">The sequence shown here is derived from an EMBL/GenBank/DDBJ whole genome shotgun (WGS) entry which is preliminary data.</text>
</comment>
<feature type="transmembrane region" description="Helical" evidence="9">
    <location>
        <begin position="238"/>
        <end position="259"/>
    </location>
</feature>
<dbReference type="EMBL" id="SDMP01000011">
    <property type="protein sequence ID" value="RYR31302.1"/>
    <property type="molecule type" value="Genomic_DNA"/>
</dbReference>
<comment type="subcellular location">
    <subcellularLocation>
        <location evidence="1">Membrane</location>
        <topology evidence="1">Multi-pass membrane protein</topology>
    </subcellularLocation>
</comment>
<keyword evidence="4 9" id="KW-0812">Transmembrane</keyword>
<evidence type="ECO:0000256" key="9">
    <source>
        <dbReference type="SAM" id="Phobius"/>
    </source>
</evidence>
<dbReference type="Pfam" id="PF13813">
    <property type="entry name" value="MBOAT_2"/>
    <property type="match status" value="1"/>
</dbReference>
<sequence>MIEGEVNNFIMVWMVAAASFCYSHAVGKLVTNGGKARLVALFPAIVLLFLLPLRLTSAHLGAPSTFLLGWLSTFKLLLFAFHKGPLSSNPPLSLPYFLILASFPITFQHLKDPNPQTIPDPHNNKTRQRYRLGLMAILSACLLPLYGEKQDSFYPVFTLLLISLHMYVSMELVFGLASAAVTKLLHIKLDPHFDKPYLSTSLQDFWGRRWNIMVNRVLHPTVYDPVVRVSSHVVGRKWAPLPAVMATFAVSGLMHELVFYSFKREKPNSLERWEPSWDSLCFFLIHGACLTMEIGVKKKLGGRWRVPKAVSLPLTVAFVVSTGLWLFVPALARCGAFVKGKRESLAVVDYVRTLALT</sequence>
<feature type="transmembrane region" description="Helical" evidence="9">
    <location>
        <begin position="61"/>
        <end position="81"/>
    </location>
</feature>
<evidence type="ECO:0000313" key="12">
    <source>
        <dbReference type="Proteomes" id="UP000289738"/>
    </source>
</evidence>
<dbReference type="GO" id="GO:0016020">
    <property type="term" value="C:membrane"/>
    <property type="evidence" value="ECO:0007669"/>
    <property type="project" value="UniProtKB-SubCell"/>
</dbReference>
<feature type="domain" description="Wax synthase" evidence="10">
    <location>
        <begin position="191"/>
        <end position="283"/>
    </location>
</feature>
<dbReference type="PANTHER" id="PTHR31595:SF38">
    <property type="entry name" value="MBOAT (MEMBRANE BOUND O-ACYL TRANSFERASE) FAMILY PROTEIN"/>
    <property type="match status" value="1"/>
</dbReference>
<evidence type="ECO:0000256" key="6">
    <source>
        <dbReference type="ARBA" id="ARBA00023098"/>
    </source>
</evidence>
<proteinExistence type="inferred from homology"/>
<dbReference type="Gramene" id="arahy.Tifrunner.gnm2.ann2.Ah11g386300.1">
    <property type="protein sequence ID" value="arahy.Tifrunner.gnm2.ann2.Ah11g386300.1-CDS-1"/>
    <property type="gene ID" value="arahy.Tifrunner.gnm2.ann2.Ah11g386300"/>
</dbReference>
<dbReference type="STRING" id="3818.A0A445AXY4"/>
<evidence type="ECO:0000256" key="2">
    <source>
        <dbReference type="ARBA" id="ARBA00007282"/>
    </source>
</evidence>
<keyword evidence="12" id="KW-1185">Reference proteome</keyword>
<evidence type="ECO:0000256" key="7">
    <source>
        <dbReference type="ARBA" id="ARBA00023136"/>
    </source>
</evidence>
<evidence type="ECO:0000313" key="11">
    <source>
        <dbReference type="EMBL" id="RYR31302.1"/>
    </source>
</evidence>
<dbReference type="InterPro" id="IPR044851">
    <property type="entry name" value="Wax_synthase"/>
</dbReference>
<evidence type="ECO:0000256" key="4">
    <source>
        <dbReference type="ARBA" id="ARBA00022692"/>
    </source>
</evidence>
<dbReference type="OrthoDB" id="1077582at2759"/>
<feature type="transmembrane region" description="Helical" evidence="9">
    <location>
        <begin position="93"/>
        <end position="110"/>
    </location>
</feature>
<keyword evidence="8" id="KW-0012">Acyltransferase</keyword>
<protein>
    <recommendedName>
        <fullName evidence="10">Wax synthase domain-containing protein</fullName>
    </recommendedName>
</protein>
<evidence type="ECO:0000256" key="5">
    <source>
        <dbReference type="ARBA" id="ARBA00022989"/>
    </source>
</evidence>
<evidence type="ECO:0000256" key="1">
    <source>
        <dbReference type="ARBA" id="ARBA00004141"/>
    </source>
</evidence>
<feature type="transmembrane region" description="Helical" evidence="9">
    <location>
        <begin position="6"/>
        <end position="26"/>
    </location>
</feature>
<dbReference type="GO" id="GO:0008374">
    <property type="term" value="F:O-acyltransferase activity"/>
    <property type="evidence" value="ECO:0007669"/>
    <property type="project" value="InterPro"/>
</dbReference>
<name>A0A445AXY4_ARAHY</name>
<evidence type="ECO:0000256" key="3">
    <source>
        <dbReference type="ARBA" id="ARBA00022679"/>
    </source>
</evidence>
<gene>
    <name evidence="11" type="ORF">Ahy_B01g056105</name>
</gene>
<comment type="similarity">
    <text evidence="2">Belongs to the wax synthase family.</text>
</comment>
<keyword evidence="5 9" id="KW-1133">Transmembrane helix</keyword>
<dbReference type="InterPro" id="IPR032805">
    <property type="entry name" value="Wax_synthase_dom"/>
</dbReference>
<feature type="transmembrane region" description="Helical" evidence="9">
    <location>
        <begin position="159"/>
        <end position="181"/>
    </location>
</feature>
<evidence type="ECO:0000259" key="10">
    <source>
        <dbReference type="Pfam" id="PF13813"/>
    </source>
</evidence>
<keyword evidence="6" id="KW-0443">Lipid metabolism</keyword>
<accession>A0A445AXY4</accession>
<feature type="transmembrane region" description="Helical" evidence="9">
    <location>
        <begin position="130"/>
        <end position="147"/>
    </location>
</feature>